<feature type="domain" description="SpoVT-AbrB" evidence="1">
    <location>
        <begin position="6"/>
        <end position="51"/>
    </location>
</feature>
<dbReference type="SMART" id="SM00966">
    <property type="entry name" value="SpoVT_AbrB"/>
    <property type="match status" value="1"/>
</dbReference>
<dbReference type="Gene3D" id="2.10.260.10">
    <property type="match status" value="1"/>
</dbReference>
<proteinExistence type="predicted"/>
<organism evidence="2 3">
    <name type="scientific">Leptospira kobayashii</name>
    <dbReference type="NCBI Taxonomy" id="1917830"/>
    <lineage>
        <taxon>Bacteria</taxon>
        <taxon>Pseudomonadati</taxon>
        <taxon>Spirochaetota</taxon>
        <taxon>Spirochaetia</taxon>
        <taxon>Leptospirales</taxon>
        <taxon>Leptospiraceae</taxon>
        <taxon>Leptospira</taxon>
    </lineage>
</organism>
<gene>
    <name evidence="2" type="ORF">LPTSP3_g30910</name>
</gene>
<dbReference type="RefSeq" id="WP_109020935.1">
    <property type="nucleotide sequence ID" value="NZ_AP025028.1"/>
</dbReference>
<dbReference type="SUPFAM" id="SSF89447">
    <property type="entry name" value="AbrB/MazE/MraZ-like"/>
    <property type="match status" value="1"/>
</dbReference>
<evidence type="ECO:0000259" key="1">
    <source>
        <dbReference type="SMART" id="SM00966"/>
    </source>
</evidence>
<protein>
    <submittedName>
        <fullName evidence="2">AbrB family transcriptional regulator</fullName>
    </submittedName>
</protein>
<sequence>MLKKLVQHGNSSALVIEKPILELLNIDINTTLEVTTDGKSLIIKPANKSILKSLDKINKNHSKTLKKLSQ</sequence>
<dbReference type="InterPro" id="IPR037914">
    <property type="entry name" value="SpoVT-AbrB_sf"/>
</dbReference>
<accession>A0ABM7UM89</accession>
<dbReference type="Proteomes" id="UP000245263">
    <property type="component" value="Chromosome 1"/>
</dbReference>
<dbReference type="InterPro" id="IPR007159">
    <property type="entry name" value="SpoVT-AbrB_dom"/>
</dbReference>
<name>A0ABM7UM89_9LEPT</name>
<evidence type="ECO:0000313" key="2">
    <source>
        <dbReference type="EMBL" id="BDA80161.1"/>
    </source>
</evidence>
<dbReference type="EMBL" id="AP025028">
    <property type="protein sequence ID" value="BDA80161.1"/>
    <property type="molecule type" value="Genomic_DNA"/>
</dbReference>
<evidence type="ECO:0000313" key="3">
    <source>
        <dbReference type="Proteomes" id="UP000245263"/>
    </source>
</evidence>
<reference evidence="2 3" key="1">
    <citation type="submission" date="2021-08" db="EMBL/GenBank/DDBJ databases">
        <title>Complete genome sequence of Leptospira kobayashii strain E30.</title>
        <authorList>
            <person name="Nakao R."/>
            <person name="Nakamura S."/>
            <person name="Masuzawa T."/>
            <person name="Koizumi N."/>
        </authorList>
    </citation>
    <scope>NUCLEOTIDE SEQUENCE [LARGE SCALE GENOMIC DNA]</scope>
    <source>
        <strain evidence="2 3">E30</strain>
    </source>
</reference>
<dbReference type="Pfam" id="PF04014">
    <property type="entry name" value="MazE_antitoxin"/>
    <property type="match status" value="1"/>
</dbReference>
<keyword evidence="3" id="KW-1185">Reference proteome</keyword>